<reference evidence="5 6" key="1">
    <citation type="journal article" date="2015" name="Genome Announc.">
        <title>Complete Genome Sequence of Steroid-Transforming Nocardioides simplex VKM Ac-2033D.</title>
        <authorList>
            <person name="Shtratnikova V.Y."/>
            <person name="Schelkunov M.I."/>
            <person name="Pekov Y.A."/>
            <person name="Fokina V.V."/>
            <person name="Logacheva M.D."/>
            <person name="Sokolov S.L."/>
            <person name="Bragin E.Y."/>
            <person name="Ashapkin V.V."/>
            <person name="Donova M.V."/>
        </authorList>
    </citation>
    <scope>NUCLEOTIDE SEQUENCE [LARGE SCALE GENOMIC DNA]</scope>
    <source>
        <strain evidence="5 6">VKM Ac-2033D</strain>
    </source>
</reference>
<keyword evidence="6" id="KW-1185">Reference proteome</keyword>
<dbReference type="HOGENOM" id="CLU_000445_87_0_11"/>
<dbReference type="InterPro" id="IPR018060">
    <property type="entry name" value="HTH_AraC"/>
</dbReference>
<dbReference type="Gene3D" id="1.10.10.60">
    <property type="entry name" value="Homeodomain-like"/>
    <property type="match status" value="1"/>
</dbReference>
<evidence type="ECO:0000256" key="2">
    <source>
        <dbReference type="ARBA" id="ARBA00023125"/>
    </source>
</evidence>
<dbReference type="InterPro" id="IPR009057">
    <property type="entry name" value="Homeodomain-like_sf"/>
</dbReference>
<accession>A0A0A1DU18</accession>
<dbReference type="eggNOG" id="COG2207">
    <property type="taxonomic scope" value="Bacteria"/>
</dbReference>
<keyword evidence="1" id="KW-0805">Transcription regulation</keyword>
<dbReference type="InterPro" id="IPR018062">
    <property type="entry name" value="HTH_AraC-typ_CS"/>
</dbReference>
<proteinExistence type="predicted"/>
<evidence type="ECO:0000313" key="5">
    <source>
        <dbReference type="EMBL" id="AIY20097.2"/>
    </source>
</evidence>
<dbReference type="Proteomes" id="UP000030300">
    <property type="component" value="Chromosome"/>
</dbReference>
<dbReference type="Pfam" id="PF12833">
    <property type="entry name" value="HTH_18"/>
    <property type="match status" value="1"/>
</dbReference>
<evidence type="ECO:0000259" key="4">
    <source>
        <dbReference type="PROSITE" id="PS01124"/>
    </source>
</evidence>
<dbReference type="PANTHER" id="PTHR11019">
    <property type="entry name" value="HTH-TYPE TRANSCRIPTIONAL REGULATOR NIMR"/>
    <property type="match status" value="1"/>
</dbReference>
<evidence type="ECO:0000256" key="3">
    <source>
        <dbReference type="ARBA" id="ARBA00023163"/>
    </source>
</evidence>
<gene>
    <name evidence="5" type="ORF">KR76_21510</name>
</gene>
<dbReference type="GO" id="GO:0003700">
    <property type="term" value="F:DNA-binding transcription factor activity"/>
    <property type="evidence" value="ECO:0007669"/>
    <property type="project" value="InterPro"/>
</dbReference>
<organism evidence="5 6">
    <name type="scientific">Nocardioides simplex</name>
    <name type="common">Arthrobacter simplex</name>
    <dbReference type="NCBI Taxonomy" id="2045"/>
    <lineage>
        <taxon>Bacteria</taxon>
        <taxon>Bacillati</taxon>
        <taxon>Actinomycetota</taxon>
        <taxon>Actinomycetes</taxon>
        <taxon>Propionibacteriales</taxon>
        <taxon>Nocardioidaceae</taxon>
        <taxon>Pimelobacter</taxon>
    </lineage>
</organism>
<dbReference type="STRING" id="2045.KR76_21510"/>
<dbReference type="PROSITE" id="PS00041">
    <property type="entry name" value="HTH_ARAC_FAMILY_1"/>
    <property type="match status" value="1"/>
</dbReference>
<evidence type="ECO:0000256" key="1">
    <source>
        <dbReference type="ARBA" id="ARBA00023015"/>
    </source>
</evidence>
<keyword evidence="3" id="KW-0804">Transcription</keyword>
<sequence>MMTRRGQEPAAARPGPAVTATQAGGAVVEEFPYGLGPPDGILALRYPPTGGVVTDFPESRNDFVHQVYWSPDGVLAVGRGGTAAFAGPTSAVWVRQGVVAEVTALEVQTVVRLCVRRAPDELVRHEATVLAISPAAVEAVTRLVRPGTDERAGLAARAVLLGELAASPADPIGFGAAELGPAGAVARALTLDPADRTSLPGWAERLHVSPKTLQREFERVYGMSFSTWRTRTRLQASRAMLSRWSVTETAHRVGYATASSYVAAFTREYGEPPGRHAHRAVDAQAS</sequence>
<dbReference type="PANTHER" id="PTHR11019:SF199">
    <property type="entry name" value="HTH-TYPE TRANSCRIPTIONAL REGULATOR NIMR"/>
    <property type="match status" value="1"/>
</dbReference>
<dbReference type="KEGG" id="psim:KR76_21510"/>
<dbReference type="AlphaFoldDB" id="A0A0A1DU18"/>
<dbReference type="SUPFAM" id="SSF46689">
    <property type="entry name" value="Homeodomain-like"/>
    <property type="match status" value="1"/>
</dbReference>
<dbReference type="GO" id="GO:0043565">
    <property type="term" value="F:sequence-specific DNA binding"/>
    <property type="evidence" value="ECO:0007669"/>
    <property type="project" value="InterPro"/>
</dbReference>
<protein>
    <submittedName>
        <fullName evidence="5">Transcriptional regulator, AraC family</fullName>
    </submittedName>
</protein>
<dbReference type="EMBL" id="CP009896">
    <property type="protein sequence ID" value="AIY20097.2"/>
    <property type="molecule type" value="Genomic_DNA"/>
</dbReference>
<feature type="domain" description="HTH araC/xylS-type" evidence="4">
    <location>
        <begin position="183"/>
        <end position="279"/>
    </location>
</feature>
<evidence type="ECO:0000313" key="6">
    <source>
        <dbReference type="Proteomes" id="UP000030300"/>
    </source>
</evidence>
<dbReference type="PROSITE" id="PS01124">
    <property type="entry name" value="HTH_ARAC_FAMILY_2"/>
    <property type="match status" value="1"/>
</dbReference>
<keyword evidence="2" id="KW-0238">DNA-binding</keyword>
<name>A0A0A1DU18_NOCSI</name>
<dbReference type="SMART" id="SM00342">
    <property type="entry name" value="HTH_ARAC"/>
    <property type="match status" value="1"/>
</dbReference>